<proteinExistence type="predicted"/>
<name>A0AA36B484_OCTVU</name>
<dbReference type="AlphaFoldDB" id="A0AA36B484"/>
<reference evidence="1" key="1">
    <citation type="submission" date="2023-08" db="EMBL/GenBank/DDBJ databases">
        <authorList>
            <person name="Alioto T."/>
            <person name="Alioto T."/>
            <person name="Gomez Garrido J."/>
        </authorList>
    </citation>
    <scope>NUCLEOTIDE SEQUENCE</scope>
</reference>
<gene>
    <name evidence="1" type="ORF">OCTVUL_1B030131</name>
</gene>
<dbReference type="EMBL" id="OX597821">
    <property type="protein sequence ID" value="CAI9727299.1"/>
    <property type="molecule type" value="Genomic_DNA"/>
</dbReference>
<sequence length="90" mass="10270">MINLCAIAYELSNNLVTAKSYTFQIAPAAMSATFCVCRLYSGIKINDSKLNYRVKKENTFPLKATSLQYEEVIVRTYRHYTVRAAEKLAH</sequence>
<keyword evidence="2" id="KW-1185">Reference proteome</keyword>
<accession>A0AA36B484</accession>
<protein>
    <submittedName>
        <fullName evidence="1">Uncharacterized protein</fullName>
    </submittedName>
</protein>
<evidence type="ECO:0000313" key="1">
    <source>
        <dbReference type="EMBL" id="CAI9727299.1"/>
    </source>
</evidence>
<evidence type="ECO:0000313" key="2">
    <source>
        <dbReference type="Proteomes" id="UP001162480"/>
    </source>
</evidence>
<dbReference type="Proteomes" id="UP001162480">
    <property type="component" value="Chromosome 8"/>
</dbReference>
<organism evidence="1 2">
    <name type="scientific">Octopus vulgaris</name>
    <name type="common">Common octopus</name>
    <dbReference type="NCBI Taxonomy" id="6645"/>
    <lineage>
        <taxon>Eukaryota</taxon>
        <taxon>Metazoa</taxon>
        <taxon>Spiralia</taxon>
        <taxon>Lophotrochozoa</taxon>
        <taxon>Mollusca</taxon>
        <taxon>Cephalopoda</taxon>
        <taxon>Coleoidea</taxon>
        <taxon>Octopodiformes</taxon>
        <taxon>Octopoda</taxon>
        <taxon>Incirrata</taxon>
        <taxon>Octopodidae</taxon>
        <taxon>Octopus</taxon>
    </lineage>
</organism>